<dbReference type="Gene3D" id="3.90.25.10">
    <property type="entry name" value="UDP-galactose 4-epimerase, domain 1"/>
    <property type="match status" value="1"/>
</dbReference>
<dbReference type="SUPFAM" id="SSF51735">
    <property type="entry name" value="NAD(P)-binding Rossmann-fold domains"/>
    <property type="match status" value="2"/>
</dbReference>
<dbReference type="PANTHER" id="PTHR42748">
    <property type="entry name" value="NITROGEN METABOLITE REPRESSION PROTEIN NMRA FAMILY MEMBER"/>
    <property type="match status" value="1"/>
</dbReference>
<protein>
    <recommendedName>
        <fullName evidence="3">NmrA-like domain-containing protein</fullName>
    </recommendedName>
</protein>
<accession>A0AAJ0HSS0</accession>
<organism evidence="4 5">
    <name type="scientific">Lasiosphaeria hispida</name>
    <dbReference type="NCBI Taxonomy" id="260671"/>
    <lineage>
        <taxon>Eukaryota</taxon>
        <taxon>Fungi</taxon>
        <taxon>Dikarya</taxon>
        <taxon>Ascomycota</taxon>
        <taxon>Pezizomycotina</taxon>
        <taxon>Sordariomycetes</taxon>
        <taxon>Sordariomycetidae</taxon>
        <taxon>Sordariales</taxon>
        <taxon>Lasiosphaeriaceae</taxon>
        <taxon>Lasiosphaeria</taxon>
    </lineage>
</organism>
<dbReference type="EMBL" id="JAUIQD010000002">
    <property type="protein sequence ID" value="KAK3360602.1"/>
    <property type="molecule type" value="Genomic_DNA"/>
</dbReference>
<feature type="domain" description="NmrA-like" evidence="3">
    <location>
        <begin position="311"/>
        <end position="582"/>
    </location>
</feature>
<evidence type="ECO:0000256" key="2">
    <source>
        <dbReference type="ARBA" id="ARBA00022857"/>
    </source>
</evidence>
<keyword evidence="2" id="KW-0521">NADP</keyword>
<dbReference type="Gene3D" id="3.40.50.720">
    <property type="entry name" value="NAD(P)-binding Rossmann-like Domain"/>
    <property type="match status" value="2"/>
</dbReference>
<comment type="caution">
    <text evidence="4">The sequence shown here is derived from an EMBL/GenBank/DDBJ whole genome shotgun (WGS) entry which is preliminary data.</text>
</comment>
<comment type="similarity">
    <text evidence="1">Belongs to the NmrA-type oxidoreductase family.</text>
</comment>
<keyword evidence="5" id="KW-1185">Reference proteome</keyword>
<dbReference type="AlphaFoldDB" id="A0AAJ0HSS0"/>
<reference evidence="4" key="1">
    <citation type="journal article" date="2023" name="Mol. Phylogenet. Evol.">
        <title>Genome-scale phylogeny and comparative genomics of the fungal order Sordariales.</title>
        <authorList>
            <person name="Hensen N."/>
            <person name="Bonometti L."/>
            <person name="Westerberg I."/>
            <person name="Brannstrom I.O."/>
            <person name="Guillou S."/>
            <person name="Cros-Aarteil S."/>
            <person name="Calhoun S."/>
            <person name="Haridas S."/>
            <person name="Kuo A."/>
            <person name="Mondo S."/>
            <person name="Pangilinan J."/>
            <person name="Riley R."/>
            <person name="LaButti K."/>
            <person name="Andreopoulos B."/>
            <person name="Lipzen A."/>
            <person name="Chen C."/>
            <person name="Yan M."/>
            <person name="Daum C."/>
            <person name="Ng V."/>
            <person name="Clum A."/>
            <person name="Steindorff A."/>
            <person name="Ohm R.A."/>
            <person name="Martin F."/>
            <person name="Silar P."/>
            <person name="Natvig D.O."/>
            <person name="Lalanne C."/>
            <person name="Gautier V."/>
            <person name="Ament-Velasquez S.L."/>
            <person name="Kruys A."/>
            <person name="Hutchinson M.I."/>
            <person name="Powell A.J."/>
            <person name="Barry K."/>
            <person name="Miller A.N."/>
            <person name="Grigoriev I.V."/>
            <person name="Debuchy R."/>
            <person name="Gladieux P."/>
            <person name="Hiltunen Thoren M."/>
            <person name="Johannesson H."/>
        </authorList>
    </citation>
    <scope>NUCLEOTIDE SEQUENCE</scope>
    <source>
        <strain evidence="4">CBS 955.72</strain>
    </source>
</reference>
<evidence type="ECO:0000313" key="4">
    <source>
        <dbReference type="EMBL" id="KAK3360602.1"/>
    </source>
</evidence>
<feature type="non-terminal residue" evidence="4">
    <location>
        <position position="1"/>
    </location>
</feature>
<dbReference type="Pfam" id="PF05368">
    <property type="entry name" value="NmrA"/>
    <property type="match status" value="1"/>
</dbReference>
<dbReference type="PANTHER" id="PTHR42748:SF28">
    <property type="entry name" value="NMRA-LIKE DOMAIN-CONTAINING PROTEIN"/>
    <property type="match status" value="1"/>
</dbReference>
<sequence length="630" mass="68360">SILQQNEAKVAIITGGTSGIGLLLARHLHGKGWRVALVGRRPDVGIQKALSLDPSGETAIFEPCDVASYSAQAAMFKKVWAKFGRLDLLIANAGSVDSGSWYNFRQRGVDVNDVPPEPDTGCTDAHFKGVMYGTMLATHFMRHNSPTPGGKIIATTSMLGVHPCPTFPEYGSAEAGINHWVRGNAPLLMSKENITINAVMMGPAITPVMPGLGKAFMPEDLVPPATIIKAYDLFINDDDNKRTGETVETSYHGLFWYDMPEDKSGSKRRNVLVYEPWFAMIHGEKSGLGDALQEAPEGNAEDSGRIKEFEIIAVTGATGAQGGGVVNIMKKTPGWKVRAVTRNPESGAAKKLAADGSVEVVAADWSDEASLVKAFEGAAAVFAVTNWWESLFSGKSQWESGEIEEQHGMNLAQAAAKTPTLEHYLWSTQPSAKRQFPGKLETPHMDYKANVDARIKAELPELAAKTTYLYFGYYPQNMAYFPLIKPFAFPGTGQFVQIMATDPHAKILLAGDMTVNPGIWVRQALATGPAAFGKYANVALERWSFQDMMDKWSEITGKKGVVVQVSEEVWSKFWGPAGTELAWQFKFGELCDPWAVGADHISSEALGIDATEVVGFEGTIRPLAAAGMFD</sequence>
<dbReference type="InterPro" id="IPR002347">
    <property type="entry name" value="SDR_fam"/>
</dbReference>
<gene>
    <name evidence="4" type="ORF">B0T25DRAFT_602360</name>
</gene>
<dbReference type="GO" id="GO:0005634">
    <property type="term" value="C:nucleus"/>
    <property type="evidence" value="ECO:0007669"/>
    <property type="project" value="TreeGrafter"/>
</dbReference>
<dbReference type="PRINTS" id="PR00081">
    <property type="entry name" value="GDHRDH"/>
</dbReference>
<proteinExistence type="inferred from homology"/>
<dbReference type="Pfam" id="PF00106">
    <property type="entry name" value="adh_short"/>
    <property type="match status" value="1"/>
</dbReference>
<dbReference type="InterPro" id="IPR036291">
    <property type="entry name" value="NAD(P)-bd_dom_sf"/>
</dbReference>
<name>A0AAJ0HSS0_9PEZI</name>
<dbReference type="InterPro" id="IPR008030">
    <property type="entry name" value="NmrA-like"/>
</dbReference>
<dbReference type="InterPro" id="IPR051164">
    <property type="entry name" value="NmrA-like_oxidored"/>
</dbReference>
<evidence type="ECO:0000313" key="5">
    <source>
        <dbReference type="Proteomes" id="UP001275084"/>
    </source>
</evidence>
<evidence type="ECO:0000256" key="1">
    <source>
        <dbReference type="ARBA" id="ARBA00006328"/>
    </source>
</evidence>
<evidence type="ECO:0000259" key="3">
    <source>
        <dbReference type="Pfam" id="PF05368"/>
    </source>
</evidence>
<dbReference type="Proteomes" id="UP001275084">
    <property type="component" value="Unassembled WGS sequence"/>
</dbReference>
<reference evidence="4" key="2">
    <citation type="submission" date="2023-06" db="EMBL/GenBank/DDBJ databases">
        <authorList>
            <consortium name="Lawrence Berkeley National Laboratory"/>
            <person name="Haridas S."/>
            <person name="Hensen N."/>
            <person name="Bonometti L."/>
            <person name="Westerberg I."/>
            <person name="Brannstrom I.O."/>
            <person name="Guillou S."/>
            <person name="Cros-Aarteil S."/>
            <person name="Calhoun S."/>
            <person name="Kuo A."/>
            <person name="Mondo S."/>
            <person name="Pangilinan J."/>
            <person name="Riley R."/>
            <person name="Labutti K."/>
            <person name="Andreopoulos B."/>
            <person name="Lipzen A."/>
            <person name="Chen C."/>
            <person name="Yanf M."/>
            <person name="Daum C."/>
            <person name="Ng V."/>
            <person name="Clum A."/>
            <person name="Steindorff A."/>
            <person name="Ohm R."/>
            <person name="Martin F."/>
            <person name="Silar P."/>
            <person name="Natvig D."/>
            <person name="Lalanne C."/>
            <person name="Gautier V."/>
            <person name="Ament-Velasquez S.L."/>
            <person name="Kruys A."/>
            <person name="Hutchinson M.I."/>
            <person name="Powell A.J."/>
            <person name="Barry K."/>
            <person name="Miller A.N."/>
            <person name="Grigoriev I.V."/>
            <person name="Debuchy R."/>
            <person name="Gladieux P."/>
            <person name="Thoren M.H."/>
            <person name="Johannesson H."/>
        </authorList>
    </citation>
    <scope>NUCLEOTIDE SEQUENCE</scope>
    <source>
        <strain evidence="4">CBS 955.72</strain>
    </source>
</reference>